<evidence type="ECO:0000256" key="1">
    <source>
        <dbReference type="SAM" id="SignalP"/>
    </source>
</evidence>
<name>A0A7S2PDX6_9STRA</name>
<reference evidence="2" key="1">
    <citation type="submission" date="2021-01" db="EMBL/GenBank/DDBJ databases">
        <authorList>
            <person name="Corre E."/>
            <person name="Pelletier E."/>
            <person name="Niang G."/>
            <person name="Scheremetjew M."/>
            <person name="Finn R."/>
            <person name="Kale V."/>
            <person name="Holt S."/>
            <person name="Cochrane G."/>
            <person name="Meng A."/>
            <person name="Brown T."/>
            <person name="Cohen L."/>
        </authorList>
    </citation>
    <scope>NUCLEOTIDE SEQUENCE</scope>
    <source>
        <strain evidence="2">B650</strain>
    </source>
</reference>
<feature type="signal peptide" evidence="1">
    <location>
        <begin position="1"/>
        <end position="21"/>
    </location>
</feature>
<dbReference type="EMBL" id="HBGY01021542">
    <property type="protein sequence ID" value="CAD9591504.1"/>
    <property type="molecule type" value="Transcribed_RNA"/>
</dbReference>
<keyword evidence="1" id="KW-0732">Signal</keyword>
<evidence type="ECO:0000313" key="2">
    <source>
        <dbReference type="EMBL" id="CAD9591504.1"/>
    </source>
</evidence>
<organism evidence="2">
    <name type="scientific">Leptocylindrus danicus</name>
    <dbReference type="NCBI Taxonomy" id="163516"/>
    <lineage>
        <taxon>Eukaryota</taxon>
        <taxon>Sar</taxon>
        <taxon>Stramenopiles</taxon>
        <taxon>Ochrophyta</taxon>
        <taxon>Bacillariophyta</taxon>
        <taxon>Coscinodiscophyceae</taxon>
        <taxon>Chaetocerotophycidae</taxon>
        <taxon>Leptocylindrales</taxon>
        <taxon>Leptocylindraceae</taxon>
        <taxon>Leptocylindrus</taxon>
    </lineage>
</organism>
<sequence>MVQLSLSGLVVVSIALCNVSGFQVPPPAAISGRSFALHSEKQQSNPLAGIVDFFSNFDDVIDDFMDKKMGNGEVFYGKRKYSPSGNFEGDYEGFGLSDFQKIEGAKERKEIVRDIREKRRQKESEQ</sequence>
<dbReference type="AlphaFoldDB" id="A0A7S2PDX6"/>
<accession>A0A7S2PDX6</accession>
<protein>
    <submittedName>
        <fullName evidence="2">Uncharacterized protein</fullName>
    </submittedName>
</protein>
<feature type="chain" id="PRO_5031024481" evidence="1">
    <location>
        <begin position="22"/>
        <end position="126"/>
    </location>
</feature>
<proteinExistence type="predicted"/>
<gene>
    <name evidence="2" type="ORF">LDAN0321_LOCUS13565</name>
</gene>